<sequence>MIRNLVNRKYLLGNPNRILFRAISTNGKLVVPWEDGKTSKYHGIWLRDSCQCRECHHPTTLQRLINSSSIPLDISADSITENGDGVEITWKGDHKSFYTYEWLRDHSYDPVLVEPPSIKEVLWTGRDLHNSYVKDPYSRDIPQVEFDEVMRDDAGVGKWTRKIAEYGFAFVNNTPVDEKATEELCKRIAFVRPTHYGGFWKFTSDMAKADLAYSQEELGVHTDGTYFTDQPGLQLFHLLEHIGTGGETPLVDGFKAAERLKELDPQAYTTLSTVPVPAHAAGNKDVCIQPADSFPILMHDHKGLLVQVRWNSDDRSTMREWDTPEQVLEFYRAAKVWSDILSSQEFVFQFQLQPGRPMIFNNLRVLHGRTGFEGKRTMCGAYINRDDYVSRLRLTNFGRKEVLRFL</sequence>
<dbReference type="EC" id="1.14.11.8" evidence="5"/>
<dbReference type="SUPFAM" id="SSF51197">
    <property type="entry name" value="Clavaminate synthase-like"/>
    <property type="match status" value="1"/>
</dbReference>
<evidence type="ECO:0000256" key="1">
    <source>
        <dbReference type="ARBA" id="ARBA00001954"/>
    </source>
</evidence>
<comment type="similarity">
    <text evidence="4">Belongs to the gamma-BBH/TMLD family.</text>
</comment>
<dbReference type="InterPro" id="IPR042098">
    <property type="entry name" value="TauD-like_sf"/>
</dbReference>
<evidence type="ECO:0000256" key="11">
    <source>
        <dbReference type="ARBA" id="ARBA00030363"/>
    </source>
</evidence>
<evidence type="ECO:0000256" key="6">
    <source>
        <dbReference type="ARBA" id="ARBA00022723"/>
    </source>
</evidence>
<keyword evidence="7" id="KW-0124">Carnitine biosynthesis</keyword>
<evidence type="ECO:0000313" key="20">
    <source>
        <dbReference type="Proteomes" id="UP000095023"/>
    </source>
</evidence>
<dbReference type="FunFam" id="3.60.130.10:FF:000001">
    <property type="entry name" value="Trimethyllysine dioxygenase, mitochondrial"/>
    <property type="match status" value="1"/>
</dbReference>
<dbReference type="PANTHER" id="PTHR10696:SF51">
    <property type="entry name" value="TRIMETHYLLYSINE DIOXYGENASE, MITOCHONDRIAL"/>
    <property type="match status" value="1"/>
</dbReference>
<dbReference type="OrthoDB" id="408743at2759"/>
<dbReference type="Pfam" id="PF02668">
    <property type="entry name" value="TauD"/>
    <property type="match status" value="1"/>
</dbReference>
<evidence type="ECO:0000256" key="5">
    <source>
        <dbReference type="ARBA" id="ARBA00012267"/>
    </source>
</evidence>
<dbReference type="Gene3D" id="3.30.2020.30">
    <property type="match status" value="1"/>
</dbReference>
<comment type="cofactor">
    <cofactor evidence="1">
        <name>Fe(2+)</name>
        <dbReference type="ChEBI" id="CHEBI:29033"/>
    </cofactor>
</comment>
<protein>
    <recommendedName>
        <fullName evidence="16">Trimethyllysine dioxygenase</fullName>
        <ecNumber evidence="5">1.14.11.8</ecNumber>
    </recommendedName>
    <alternativeName>
        <fullName evidence="12">Epsilon-trimethyllysine 2-oxoglutarate dioxygenase</fullName>
    </alternativeName>
    <alternativeName>
        <fullName evidence="11">TML hydroxylase</fullName>
    </alternativeName>
    <alternativeName>
        <fullName evidence="13">TML-alpha-ketoglutarate dioxygenase</fullName>
    </alternativeName>
</protein>
<evidence type="ECO:0000256" key="12">
    <source>
        <dbReference type="ARBA" id="ARBA00031778"/>
    </source>
</evidence>
<accession>A0A1E4TBZ4</accession>
<dbReference type="InterPro" id="IPR010376">
    <property type="entry name" value="GBBH-like_N"/>
</dbReference>
<evidence type="ECO:0000256" key="9">
    <source>
        <dbReference type="ARBA" id="ARBA00023002"/>
    </source>
</evidence>
<keyword evidence="9" id="KW-0560">Oxidoreductase</keyword>
<dbReference type="EMBL" id="KV453843">
    <property type="protein sequence ID" value="ODV89286.1"/>
    <property type="molecule type" value="Genomic_DNA"/>
</dbReference>
<dbReference type="PANTHER" id="PTHR10696">
    <property type="entry name" value="GAMMA-BUTYROBETAINE HYDROXYLASE-RELATED"/>
    <property type="match status" value="1"/>
</dbReference>
<name>A0A1E4TBZ4_9ASCO</name>
<evidence type="ECO:0000256" key="13">
    <source>
        <dbReference type="ARBA" id="ARBA00032283"/>
    </source>
</evidence>
<dbReference type="InterPro" id="IPR003819">
    <property type="entry name" value="TauD/TfdA-like"/>
</dbReference>
<evidence type="ECO:0000256" key="2">
    <source>
        <dbReference type="ARBA" id="ARBA00001961"/>
    </source>
</evidence>
<dbReference type="Proteomes" id="UP000095023">
    <property type="component" value="Unassembled WGS sequence"/>
</dbReference>
<dbReference type="Pfam" id="PF06155">
    <property type="entry name" value="GBBH-like_N"/>
    <property type="match status" value="1"/>
</dbReference>
<keyword evidence="10" id="KW-0408">Iron</keyword>
<feature type="domain" description="TauD/TfdA-like" evidence="17">
    <location>
        <begin position="143"/>
        <end position="382"/>
    </location>
</feature>
<comment type="catalytic activity">
    <reaction evidence="15">
        <text>N(6),N(6),N(6)-trimethyl-L-lysine + 2-oxoglutarate + O2 = (3S)-3-hydroxy-N(6),N(6),N(6)-trimethyl-L-lysine + succinate + CO2</text>
        <dbReference type="Rhea" id="RHEA:14181"/>
        <dbReference type="ChEBI" id="CHEBI:15379"/>
        <dbReference type="ChEBI" id="CHEBI:16526"/>
        <dbReference type="ChEBI" id="CHEBI:16810"/>
        <dbReference type="ChEBI" id="CHEBI:30031"/>
        <dbReference type="ChEBI" id="CHEBI:58100"/>
        <dbReference type="ChEBI" id="CHEBI:141499"/>
        <dbReference type="EC" id="1.14.11.8"/>
    </reaction>
</comment>
<dbReference type="NCBIfam" id="TIGR02410">
    <property type="entry name" value="carnitine_TMLD"/>
    <property type="match status" value="1"/>
</dbReference>
<dbReference type="InterPro" id="IPR038492">
    <property type="entry name" value="GBBH-like_N_sf"/>
</dbReference>
<feature type="domain" description="Gamma-butyrobetaine hydroxylase-like N-terminal" evidence="18">
    <location>
        <begin position="24"/>
        <end position="104"/>
    </location>
</feature>
<evidence type="ECO:0000256" key="10">
    <source>
        <dbReference type="ARBA" id="ARBA00023004"/>
    </source>
</evidence>
<dbReference type="Gene3D" id="3.60.130.10">
    <property type="entry name" value="Clavaminate synthase-like"/>
    <property type="match status" value="1"/>
</dbReference>
<evidence type="ECO:0000259" key="18">
    <source>
        <dbReference type="Pfam" id="PF06155"/>
    </source>
</evidence>
<dbReference type="UniPathway" id="UPA00118"/>
<comment type="cofactor">
    <cofactor evidence="2">
        <name>L-ascorbate</name>
        <dbReference type="ChEBI" id="CHEBI:38290"/>
    </cofactor>
</comment>
<dbReference type="InterPro" id="IPR050411">
    <property type="entry name" value="AlphaKG_dependent_hydroxylases"/>
</dbReference>
<evidence type="ECO:0000256" key="4">
    <source>
        <dbReference type="ARBA" id="ARBA00008654"/>
    </source>
</evidence>
<keyword evidence="20" id="KW-1185">Reference proteome</keyword>
<comment type="pathway">
    <text evidence="3">Amine and polyamine biosynthesis; carnitine biosynthesis.</text>
</comment>
<evidence type="ECO:0000313" key="19">
    <source>
        <dbReference type="EMBL" id="ODV89286.1"/>
    </source>
</evidence>
<organism evidence="19 20">
    <name type="scientific">Tortispora caseinolytica NRRL Y-17796</name>
    <dbReference type="NCBI Taxonomy" id="767744"/>
    <lineage>
        <taxon>Eukaryota</taxon>
        <taxon>Fungi</taxon>
        <taxon>Dikarya</taxon>
        <taxon>Ascomycota</taxon>
        <taxon>Saccharomycotina</taxon>
        <taxon>Trigonopsidomycetes</taxon>
        <taxon>Trigonopsidales</taxon>
        <taxon>Trigonopsidaceae</taxon>
        <taxon>Tortispora</taxon>
    </lineage>
</organism>
<evidence type="ECO:0000256" key="8">
    <source>
        <dbReference type="ARBA" id="ARBA00022964"/>
    </source>
</evidence>
<dbReference type="CDD" id="cd00250">
    <property type="entry name" value="CAS_like"/>
    <property type="match status" value="1"/>
</dbReference>
<dbReference type="GO" id="GO:0005506">
    <property type="term" value="F:iron ion binding"/>
    <property type="evidence" value="ECO:0007669"/>
    <property type="project" value="InterPro"/>
</dbReference>
<keyword evidence="6" id="KW-0479">Metal-binding</keyword>
<reference evidence="20" key="1">
    <citation type="submission" date="2016-02" db="EMBL/GenBank/DDBJ databases">
        <title>Comparative genomics of biotechnologically important yeasts.</title>
        <authorList>
            <consortium name="DOE Joint Genome Institute"/>
            <person name="Riley R."/>
            <person name="Haridas S."/>
            <person name="Wolfe K.H."/>
            <person name="Lopes M.R."/>
            <person name="Hittinger C.T."/>
            <person name="Goker M."/>
            <person name="Salamov A."/>
            <person name="Wisecaver J."/>
            <person name="Long T.M."/>
            <person name="Aerts A.L."/>
            <person name="Barry K."/>
            <person name="Choi C."/>
            <person name="Clum A."/>
            <person name="Coughlan A.Y."/>
            <person name="Deshpande S."/>
            <person name="Douglass A.P."/>
            <person name="Hanson S.J."/>
            <person name="Klenk H.-P."/>
            <person name="Labutti K."/>
            <person name="Lapidus A."/>
            <person name="Lindquist E."/>
            <person name="Lipzen A."/>
            <person name="Meier-Kolthoff J.P."/>
            <person name="Ohm R.A."/>
            <person name="Otillar R.P."/>
            <person name="Pangilinan J."/>
            <person name="Peng Y."/>
            <person name="Rokas A."/>
            <person name="Rosa C.A."/>
            <person name="Scheuner C."/>
            <person name="Sibirny A.A."/>
            <person name="Slot J.C."/>
            <person name="Stielow J.B."/>
            <person name="Sun H."/>
            <person name="Kurtzman C.P."/>
            <person name="Blackwell M."/>
            <person name="Jeffries T.W."/>
            <person name="Grigoriev I.V."/>
        </authorList>
    </citation>
    <scope>NUCLEOTIDE SEQUENCE [LARGE SCALE GENOMIC DNA]</scope>
    <source>
        <strain evidence="20">NRRL Y-17796</strain>
    </source>
</reference>
<dbReference type="InterPro" id="IPR012776">
    <property type="entry name" value="Trimethyllysine_dOase"/>
</dbReference>
<evidence type="ECO:0000256" key="16">
    <source>
        <dbReference type="ARBA" id="ARBA00071191"/>
    </source>
</evidence>
<keyword evidence="8" id="KW-0223">Dioxygenase</keyword>
<gene>
    <name evidence="19" type="ORF">CANCADRAFT_58250</name>
</gene>
<evidence type="ECO:0000256" key="3">
    <source>
        <dbReference type="ARBA" id="ARBA00005022"/>
    </source>
</evidence>
<evidence type="ECO:0000259" key="17">
    <source>
        <dbReference type="Pfam" id="PF02668"/>
    </source>
</evidence>
<evidence type="ECO:0000256" key="14">
    <source>
        <dbReference type="ARBA" id="ARBA00046008"/>
    </source>
</evidence>
<comment type="function">
    <text evidence="14">Converts trimethyllysine (TML) into hydroxytrimethyllysine (HTML).</text>
</comment>
<evidence type="ECO:0000256" key="15">
    <source>
        <dbReference type="ARBA" id="ARBA00049334"/>
    </source>
</evidence>
<dbReference type="GO" id="GO:0005739">
    <property type="term" value="C:mitochondrion"/>
    <property type="evidence" value="ECO:0007669"/>
    <property type="project" value="TreeGrafter"/>
</dbReference>
<dbReference type="AlphaFoldDB" id="A0A1E4TBZ4"/>
<proteinExistence type="inferred from homology"/>
<dbReference type="GO" id="GO:0050353">
    <property type="term" value="F:trimethyllysine dioxygenase activity"/>
    <property type="evidence" value="ECO:0007669"/>
    <property type="project" value="UniProtKB-EC"/>
</dbReference>
<dbReference type="FunFam" id="3.30.2020.30:FF:000002">
    <property type="entry name" value="Putative gamma-butyrobetaine dioxygenase"/>
    <property type="match status" value="1"/>
</dbReference>
<evidence type="ECO:0000256" key="7">
    <source>
        <dbReference type="ARBA" id="ARBA00022873"/>
    </source>
</evidence>
<dbReference type="GO" id="GO:0045329">
    <property type="term" value="P:carnitine biosynthetic process"/>
    <property type="evidence" value="ECO:0007669"/>
    <property type="project" value="UniProtKB-UniPathway"/>
</dbReference>